<keyword evidence="3 4" id="KW-0949">S-adenosyl-L-methionine</keyword>
<feature type="binding site" evidence="4">
    <location>
        <position position="159"/>
    </location>
    <ligand>
        <name>Mg(2+)</name>
        <dbReference type="ChEBI" id="CHEBI:18420"/>
    </ligand>
</feature>
<name>A0A6A7KA09_9FIRM</name>
<dbReference type="PANTHER" id="PTHR10509:SF14">
    <property type="entry name" value="CAFFEOYL-COA O-METHYLTRANSFERASE 3-RELATED"/>
    <property type="match status" value="1"/>
</dbReference>
<feature type="binding site" evidence="4">
    <location>
        <position position="158"/>
    </location>
    <ligand>
        <name>Mg(2+)</name>
        <dbReference type="ChEBI" id="CHEBI:18420"/>
    </ligand>
</feature>
<dbReference type="GO" id="GO:0008757">
    <property type="term" value="F:S-adenosylmethionine-dependent methyltransferase activity"/>
    <property type="evidence" value="ECO:0007669"/>
    <property type="project" value="TreeGrafter"/>
</dbReference>
<keyword evidence="1 4" id="KW-0489">Methyltransferase</keyword>
<protein>
    <recommendedName>
        <fullName evidence="4">tRNA 5-hydroxyuridine methyltransferase</fullName>
        <ecNumber evidence="4">2.1.1.-</ecNumber>
    </recommendedName>
    <alternativeName>
        <fullName evidence="4">ho5U methyltransferase</fullName>
    </alternativeName>
</protein>
<dbReference type="Proteomes" id="UP000440004">
    <property type="component" value="Unassembled WGS sequence"/>
</dbReference>
<dbReference type="CDD" id="cd02440">
    <property type="entry name" value="AdoMet_MTases"/>
    <property type="match status" value="1"/>
</dbReference>
<evidence type="ECO:0000313" key="6">
    <source>
        <dbReference type="Proteomes" id="UP000440004"/>
    </source>
</evidence>
<feature type="binding site" evidence="4">
    <location>
        <position position="39"/>
    </location>
    <ligand>
        <name>S-adenosyl-L-methionine</name>
        <dbReference type="ChEBI" id="CHEBI:59789"/>
    </ligand>
</feature>
<dbReference type="GO" id="GO:0016300">
    <property type="term" value="F:tRNA (uridine) methyltransferase activity"/>
    <property type="evidence" value="ECO:0007669"/>
    <property type="project" value="UniProtKB-UniRule"/>
</dbReference>
<keyword evidence="2 4" id="KW-0808">Transferase</keyword>
<feature type="binding site" evidence="4">
    <location>
        <position position="132"/>
    </location>
    <ligand>
        <name>Mg(2+)</name>
        <dbReference type="ChEBI" id="CHEBI:18420"/>
    </ligand>
</feature>
<dbReference type="GO" id="GO:0008171">
    <property type="term" value="F:O-methyltransferase activity"/>
    <property type="evidence" value="ECO:0007669"/>
    <property type="project" value="InterPro"/>
</dbReference>
<dbReference type="PROSITE" id="PS51682">
    <property type="entry name" value="SAM_OMT_I"/>
    <property type="match status" value="1"/>
</dbReference>
<keyword evidence="4" id="KW-0460">Magnesium</keyword>
<feature type="binding site" evidence="4">
    <location>
        <begin position="114"/>
        <end position="115"/>
    </location>
    <ligand>
        <name>S-adenosyl-L-methionine</name>
        <dbReference type="ChEBI" id="CHEBI:59789"/>
    </ligand>
</feature>
<comment type="similarity">
    <text evidence="4">Belongs to the class I-like SAM-binding methyltransferase superfamily. Cation-dependent O-methyltransferase family.</text>
</comment>
<keyword evidence="4" id="KW-0479">Metal-binding</keyword>
<comment type="catalytic activity">
    <reaction evidence="4">
        <text>5-hydroxyuridine(34) in tRNA + S-adenosyl-L-methionine = 5-methoxyuridine(34) in tRNA + S-adenosyl-L-homocysteine + H(+)</text>
        <dbReference type="Rhea" id="RHEA:60524"/>
        <dbReference type="Rhea" id="RHEA-COMP:13381"/>
        <dbReference type="Rhea" id="RHEA-COMP:15591"/>
        <dbReference type="ChEBI" id="CHEBI:15378"/>
        <dbReference type="ChEBI" id="CHEBI:57856"/>
        <dbReference type="ChEBI" id="CHEBI:59789"/>
        <dbReference type="ChEBI" id="CHEBI:136877"/>
        <dbReference type="ChEBI" id="CHEBI:143860"/>
    </reaction>
</comment>
<dbReference type="EC" id="2.1.1.-" evidence="4"/>
<dbReference type="AlphaFoldDB" id="A0A6A7KA09"/>
<keyword evidence="4" id="KW-0819">tRNA processing</keyword>
<dbReference type="EMBL" id="WHNX01000016">
    <property type="protein sequence ID" value="MPW26310.1"/>
    <property type="molecule type" value="Genomic_DNA"/>
</dbReference>
<dbReference type="Gene3D" id="3.40.50.150">
    <property type="entry name" value="Vaccinia Virus protein VP39"/>
    <property type="match status" value="1"/>
</dbReference>
<feature type="binding site" evidence="4">
    <location>
        <position position="132"/>
    </location>
    <ligand>
        <name>S-adenosyl-L-methionine</name>
        <dbReference type="ChEBI" id="CHEBI:59789"/>
    </ligand>
</feature>
<dbReference type="SUPFAM" id="SSF53335">
    <property type="entry name" value="S-adenosyl-L-methionine-dependent methyltransferases"/>
    <property type="match status" value="1"/>
</dbReference>
<dbReference type="InterPro" id="IPR029063">
    <property type="entry name" value="SAM-dependent_MTases_sf"/>
</dbReference>
<comment type="caution">
    <text evidence="5">The sequence shown here is derived from an EMBL/GenBank/DDBJ whole genome shotgun (WGS) entry which is preliminary data.</text>
</comment>
<gene>
    <name evidence="4" type="primary">trmR</name>
    <name evidence="5" type="ORF">GC105_10970</name>
</gene>
<evidence type="ECO:0000256" key="1">
    <source>
        <dbReference type="ARBA" id="ARBA00022603"/>
    </source>
</evidence>
<dbReference type="GO" id="GO:0030488">
    <property type="term" value="P:tRNA methylation"/>
    <property type="evidence" value="ECO:0007669"/>
    <property type="project" value="UniProtKB-UniRule"/>
</dbReference>
<organism evidence="5 6">
    <name type="scientific">Alkalibaculum sporogenes</name>
    <dbReference type="NCBI Taxonomy" id="2655001"/>
    <lineage>
        <taxon>Bacteria</taxon>
        <taxon>Bacillati</taxon>
        <taxon>Bacillota</taxon>
        <taxon>Clostridia</taxon>
        <taxon>Eubacteriales</taxon>
        <taxon>Eubacteriaceae</taxon>
        <taxon>Alkalibaculum</taxon>
    </lineage>
</organism>
<feature type="binding site" evidence="4">
    <location>
        <position position="86"/>
    </location>
    <ligand>
        <name>S-adenosyl-L-methionine</name>
        <dbReference type="ChEBI" id="CHEBI:59789"/>
    </ligand>
</feature>
<evidence type="ECO:0000313" key="5">
    <source>
        <dbReference type="EMBL" id="MPW26310.1"/>
    </source>
</evidence>
<dbReference type="PANTHER" id="PTHR10509">
    <property type="entry name" value="O-METHYLTRANSFERASE-RELATED"/>
    <property type="match status" value="1"/>
</dbReference>
<dbReference type="HAMAP" id="MF_02217">
    <property type="entry name" value="TrmR_methyltr"/>
    <property type="match status" value="1"/>
</dbReference>
<comment type="function">
    <text evidence="4">Catalyzes the methylation of 5-hydroxyuridine (ho5U) to form 5-methoxyuridine (mo5U) at position 34 in tRNAs.</text>
</comment>
<accession>A0A6A7KA09</accession>
<comment type="subunit">
    <text evidence="4">Homodimer.</text>
</comment>
<dbReference type="Pfam" id="PF01596">
    <property type="entry name" value="Methyltransf_3"/>
    <property type="match status" value="1"/>
</dbReference>
<sequence length="215" mass="24218">MGTITQDYIENYIRNLIIEEDSFVQKLELYSLEHNVPIIHPEVKQFLSVIIKSSGIKSILEVGTAIGYSSIVFCNAMNNGKVVTIEINEDMKCEALKNIDLAGYNNNIEVILGDANHVIKEIRGQFDCIFLDGAKGHYIHLLDTCLELLKPGGILISDNVLFRGMVANNELVKRRKITIVKRMRKYLEVITSHRQLKTSIIPIGDGVALSYKLKD</sequence>
<evidence type="ECO:0000256" key="3">
    <source>
        <dbReference type="ARBA" id="ARBA00022691"/>
    </source>
</evidence>
<evidence type="ECO:0000256" key="2">
    <source>
        <dbReference type="ARBA" id="ARBA00022679"/>
    </source>
</evidence>
<keyword evidence="6" id="KW-1185">Reference proteome</keyword>
<dbReference type="InterPro" id="IPR002935">
    <property type="entry name" value="SAM_O-MeTrfase"/>
</dbReference>
<dbReference type="RefSeq" id="WP_152804696.1">
    <property type="nucleotide sequence ID" value="NZ_WHNX01000016.1"/>
</dbReference>
<dbReference type="GO" id="GO:0000287">
    <property type="term" value="F:magnesium ion binding"/>
    <property type="evidence" value="ECO:0007669"/>
    <property type="project" value="UniProtKB-UniRule"/>
</dbReference>
<proteinExistence type="inferred from homology"/>
<dbReference type="InterPro" id="IPR050362">
    <property type="entry name" value="Cation-dep_OMT"/>
</dbReference>
<evidence type="ECO:0000256" key="4">
    <source>
        <dbReference type="HAMAP-Rule" id="MF_02217"/>
    </source>
</evidence>
<feature type="binding site" evidence="4">
    <location>
        <position position="69"/>
    </location>
    <ligand>
        <name>S-adenosyl-L-methionine</name>
        <dbReference type="ChEBI" id="CHEBI:59789"/>
    </ligand>
</feature>
<reference evidence="5 6" key="1">
    <citation type="submission" date="2019-10" db="EMBL/GenBank/DDBJ databases">
        <title>Alkalibaculum tamaniensis sp.nov., a new alkaliphilic acetogen, isolated on methoxylated aromatics from a mud volcano.</title>
        <authorList>
            <person name="Khomyakova M.A."/>
            <person name="Merkel A.Y."/>
            <person name="Bonch-Osmolovskaya E.A."/>
            <person name="Slobodkin A.I."/>
        </authorList>
    </citation>
    <scope>NUCLEOTIDE SEQUENCE [LARGE SCALE GENOMIC DNA]</scope>
    <source>
        <strain evidence="5 6">M08DMB</strain>
    </source>
</reference>
<dbReference type="InterPro" id="IPR043675">
    <property type="entry name" value="TrmR_methyltr"/>
</dbReference>